<dbReference type="OrthoDB" id="8481584at2"/>
<dbReference type="NCBIfam" id="TIGR02532">
    <property type="entry name" value="IV_pilin_GFxxxE"/>
    <property type="match status" value="1"/>
</dbReference>
<feature type="transmembrane region" description="Helical" evidence="11">
    <location>
        <begin position="16"/>
        <end position="37"/>
    </location>
</feature>
<dbReference type="PROSITE" id="PS00409">
    <property type="entry name" value="PROKAR_NTER_METHYL"/>
    <property type="match status" value="1"/>
</dbReference>
<protein>
    <recommendedName>
        <fullName evidence="2">Type II secretion system protein H</fullName>
    </recommendedName>
    <alternativeName>
        <fullName evidence="10">General secretion pathway protein H</fullName>
    </alternativeName>
</protein>
<organism evidence="13 14">
    <name type="scientific">Thioflavicoccus mobilis 8321</name>
    <dbReference type="NCBI Taxonomy" id="765912"/>
    <lineage>
        <taxon>Bacteria</taxon>
        <taxon>Pseudomonadati</taxon>
        <taxon>Pseudomonadota</taxon>
        <taxon>Gammaproteobacteria</taxon>
        <taxon>Chromatiales</taxon>
        <taxon>Chromatiaceae</taxon>
        <taxon>Thioflavicoccus</taxon>
    </lineage>
</organism>
<evidence type="ECO:0000256" key="1">
    <source>
        <dbReference type="ARBA" id="ARBA00004377"/>
    </source>
</evidence>
<dbReference type="STRING" id="765912.Thimo_0047"/>
<evidence type="ECO:0000256" key="5">
    <source>
        <dbReference type="ARBA" id="ARBA00022519"/>
    </source>
</evidence>
<accession>L0GUD6</accession>
<evidence type="ECO:0000256" key="8">
    <source>
        <dbReference type="ARBA" id="ARBA00023136"/>
    </source>
</evidence>
<evidence type="ECO:0000313" key="14">
    <source>
        <dbReference type="Proteomes" id="UP000010816"/>
    </source>
</evidence>
<evidence type="ECO:0000259" key="12">
    <source>
        <dbReference type="Pfam" id="PF12019"/>
    </source>
</evidence>
<evidence type="ECO:0000313" key="13">
    <source>
        <dbReference type="EMBL" id="AGA88924.1"/>
    </source>
</evidence>
<proteinExistence type="inferred from homology"/>
<evidence type="ECO:0000256" key="9">
    <source>
        <dbReference type="ARBA" id="ARBA00025772"/>
    </source>
</evidence>
<dbReference type="RefSeq" id="WP_015279074.1">
    <property type="nucleotide sequence ID" value="NC_019940.1"/>
</dbReference>
<evidence type="ECO:0000256" key="3">
    <source>
        <dbReference type="ARBA" id="ARBA00022475"/>
    </source>
</evidence>
<dbReference type="AlphaFoldDB" id="L0GUD6"/>
<keyword evidence="14" id="KW-1185">Reference proteome</keyword>
<reference evidence="13 14" key="1">
    <citation type="submission" date="2011-09" db="EMBL/GenBank/DDBJ databases">
        <title>Complete sequence of chromosome of Thioflavicoccus mobilis 8321.</title>
        <authorList>
            <consortium name="US DOE Joint Genome Institute"/>
            <person name="Lucas S."/>
            <person name="Han J."/>
            <person name="Lapidus A."/>
            <person name="Cheng J.-F."/>
            <person name="Goodwin L."/>
            <person name="Pitluck S."/>
            <person name="Peters L."/>
            <person name="Ovchinnikova G."/>
            <person name="Lu M."/>
            <person name="Detter J.C."/>
            <person name="Han C."/>
            <person name="Tapia R."/>
            <person name="Land M."/>
            <person name="Hauser L."/>
            <person name="Kyrpides N."/>
            <person name="Ivanova N."/>
            <person name="Pagani I."/>
            <person name="Vogl K."/>
            <person name="Liu Z."/>
            <person name="Imhoff J."/>
            <person name="Thiel V."/>
            <person name="Frigaard N.-U."/>
            <person name="Bryant D."/>
            <person name="Woyke T."/>
        </authorList>
    </citation>
    <scope>NUCLEOTIDE SEQUENCE [LARGE SCALE GENOMIC DNA]</scope>
    <source>
        <strain evidence="13 14">8321</strain>
    </source>
</reference>
<dbReference type="Proteomes" id="UP000010816">
    <property type="component" value="Chromosome"/>
</dbReference>
<dbReference type="PATRIC" id="fig|765912.4.peg.43"/>
<dbReference type="Gene3D" id="3.30.700.10">
    <property type="entry name" value="Glycoprotein, Type 4 Pilin"/>
    <property type="match status" value="1"/>
</dbReference>
<evidence type="ECO:0000256" key="2">
    <source>
        <dbReference type="ARBA" id="ARBA00021549"/>
    </source>
</evidence>
<name>L0GUD6_9GAMM</name>
<evidence type="ECO:0000256" key="11">
    <source>
        <dbReference type="SAM" id="Phobius"/>
    </source>
</evidence>
<evidence type="ECO:0000256" key="7">
    <source>
        <dbReference type="ARBA" id="ARBA00022989"/>
    </source>
</evidence>
<dbReference type="SUPFAM" id="SSF54523">
    <property type="entry name" value="Pili subunits"/>
    <property type="match status" value="1"/>
</dbReference>
<dbReference type="KEGG" id="tmb:Thimo_0047"/>
<keyword evidence="3" id="KW-1003">Cell membrane</keyword>
<dbReference type="InterPro" id="IPR012902">
    <property type="entry name" value="N_methyl_site"/>
</dbReference>
<dbReference type="GO" id="GO:0005886">
    <property type="term" value="C:plasma membrane"/>
    <property type="evidence" value="ECO:0007669"/>
    <property type="project" value="UniProtKB-SubCell"/>
</dbReference>
<dbReference type="InterPro" id="IPR045584">
    <property type="entry name" value="Pilin-like"/>
</dbReference>
<dbReference type="EMBL" id="CP003051">
    <property type="protein sequence ID" value="AGA88924.1"/>
    <property type="molecule type" value="Genomic_DNA"/>
</dbReference>
<dbReference type="eggNOG" id="COG4970">
    <property type="taxonomic scope" value="Bacteria"/>
</dbReference>
<keyword evidence="6 11" id="KW-0812">Transmembrane</keyword>
<dbReference type="Pfam" id="PF07963">
    <property type="entry name" value="N_methyl"/>
    <property type="match status" value="1"/>
</dbReference>
<dbReference type="HOGENOM" id="CLU_123291_0_0_6"/>
<keyword evidence="8 11" id="KW-0472">Membrane</keyword>
<dbReference type="InterPro" id="IPR022346">
    <property type="entry name" value="T2SS_GspH"/>
</dbReference>
<comment type="similarity">
    <text evidence="9">Belongs to the GSP H family.</text>
</comment>
<evidence type="ECO:0000256" key="6">
    <source>
        <dbReference type="ARBA" id="ARBA00022692"/>
    </source>
</evidence>
<dbReference type="GO" id="GO:0015628">
    <property type="term" value="P:protein secretion by the type II secretion system"/>
    <property type="evidence" value="ECO:0007669"/>
    <property type="project" value="InterPro"/>
</dbReference>
<sequence>MTASCSLRPRVRGFTLIELLVVLALMGAILAITPPLIGKALPGVELKAAARRTAAGLRLARAEAIRSGRDAAFILDVEAHRFRVDGDYRAGQIPADIALRVQVAERETSADDVGAIRFFPDGSSTGGVVVLARDDRGYEVGVNWLTGRIRMVPCEDCLR</sequence>
<keyword evidence="7 11" id="KW-1133">Transmembrane helix</keyword>
<keyword evidence="4" id="KW-0488">Methylation</keyword>
<dbReference type="GO" id="GO:0015627">
    <property type="term" value="C:type II protein secretion system complex"/>
    <property type="evidence" value="ECO:0007669"/>
    <property type="project" value="InterPro"/>
</dbReference>
<evidence type="ECO:0000256" key="10">
    <source>
        <dbReference type="ARBA" id="ARBA00030775"/>
    </source>
</evidence>
<evidence type="ECO:0000256" key="4">
    <source>
        <dbReference type="ARBA" id="ARBA00022481"/>
    </source>
</evidence>
<comment type="subcellular location">
    <subcellularLocation>
        <location evidence="1">Cell inner membrane</location>
        <topology evidence="1">Single-pass membrane protein</topology>
    </subcellularLocation>
</comment>
<dbReference type="Pfam" id="PF12019">
    <property type="entry name" value="GspH"/>
    <property type="match status" value="1"/>
</dbReference>
<feature type="domain" description="General secretion pathway GspH" evidence="12">
    <location>
        <begin position="49"/>
        <end position="145"/>
    </location>
</feature>
<gene>
    <name evidence="13" type="ORF">Thimo_0047</name>
</gene>
<keyword evidence="5" id="KW-0997">Cell inner membrane</keyword>